<dbReference type="AlphaFoldDB" id="A0A9R1XW74"/>
<dbReference type="Pfam" id="PF00067">
    <property type="entry name" value="p450"/>
    <property type="match status" value="1"/>
</dbReference>
<evidence type="ECO:0000256" key="4">
    <source>
        <dbReference type="ARBA" id="ARBA00022692"/>
    </source>
</evidence>
<keyword evidence="8 11" id="KW-0408">Iron</keyword>
<dbReference type="GO" id="GO:0016020">
    <property type="term" value="C:membrane"/>
    <property type="evidence" value="ECO:0007669"/>
    <property type="project" value="UniProtKB-SubCell"/>
</dbReference>
<feature type="binding site" description="axial binding residue" evidence="11">
    <location>
        <position position="460"/>
    </location>
    <ligand>
        <name>heme</name>
        <dbReference type="ChEBI" id="CHEBI:30413"/>
    </ligand>
    <ligandPart>
        <name>Fe</name>
        <dbReference type="ChEBI" id="CHEBI:18248"/>
    </ligandPart>
</feature>
<dbReference type="PRINTS" id="PR00463">
    <property type="entry name" value="EP450I"/>
</dbReference>
<dbReference type="InterPro" id="IPR001128">
    <property type="entry name" value="Cyt_P450"/>
</dbReference>
<comment type="cofactor">
    <cofactor evidence="1 11">
        <name>heme</name>
        <dbReference type="ChEBI" id="CHEBI:30413"/>
    </cofactor>
</comment>
<evidence type="ECO:0000256" key="8">
    <source>
        <dbReference type="ARBA" id="ARBA00023004"/>
    </source>
</evidence>
<dbReference type="OrthoDB" id="1531034at2759"/>
<evidence type="ECO:0000256" key="12">
    <source>
        <dbReference type="RuleBase" id="RU000461"/>
    </source>
</evidence>
<dbReference type="GO" id="GO:0004497">
    <property type="term" value="F:monooxygenase activity"/>
    <property type="evidence" value="ECO:0007669"/>
    <property type="project" value="UniProtKB-KW"/>
</dbReference>
<keyword evidence="4 13" id="KW-0812">Transmembrane</keyword>
<dbReference type="InterPro" id="IPR050651">
    <property type="entry name" value="Plant_Cytochrome_P450_Monoox"/>
</dbReference>
<keyword evidence="5 11" id="KW-0479">Metal-binding</keyword>
<dbReference type="InterPro" id="IPR002401">
    <property type="entry name" value="Cyt_P450_E_grp-I"/>
</dbReference>
<dbReference type="PROSITE" id="PS00086">
    <property type="entry name" value="CYTOCHROME_P450"/>
    <property type="match status" value="1"/>
</dbReference>
<dbReference type="FunFam" id="1.10.630.10:FF:000026">
    <property type="entry name" value="Cytochrome P450 82C4"/>
    <property type="match status" value="1"/>
</dbReference>
<keyword evidence="9 12" id="KW-0503">Monooxygenase</keyword>
<dbReference type="GO" id="GO:0020037">
    <property type="term" value="F:heme binding"/>
    <property type="evidence" value="ECO:0007669"/>
    <property type="project" value="InterPro"/>
</dbReference>
<evidence type="ECO:0000256" key="10">
    <source>
        <dbReference type="ARBA" id="ARBA00023136"/>
    </source>
</evidence>
<dbReference type="PANTHER" id="PTHR47947:SF26">
    <property type="entry name" value="CYTOCHROME P450"/>
    <property type="match status" value="1"/>
</dbReference>
<dbReference type="PANTHER" id="PTHR47947">
    <property type="entry name" value="CYTOCHROME P450 82C3-RELATED"/>
    <property type="match status" value="1"/>
</dbReference>
<feature type="transmembrane region" description="Helical" evidence="13">
    <location>
        <begin position="6"/>
        <end position="25"/>
    </location>
</feature>
<dbReference type="Gene3D" id="1.10.630.10">
    <property type="entry name" value="Cytochrome P450"/>
    <property type="match status" value="1"/>
</dbReference>
<keyword evidence="6 13" id="KW-1133">Transmembrane helix</keyword>
<keyword evidence="7 12" id="KW-0560">Oxidoreductase</keyword>
<protein>
    <recommendedName>
        <fullName evidence="16">Cytochrome P450</fullName>
    </recommendedName>
</protein>
<gene>
    <name evidence="14" type="ORF">LSAT_V11C100008480</name>
</gene>
<organism evidence="14 15">
    <name type="scientific">Lactuca sativa</name>
    <name type="common">Garden lettuce</name>
    <dbReference type="NCBI Taxonomy" id="4236"/>
    <lineage>
        <taxon>Eukaryota</taxon>
        <taxon>Viridiplantae</taxon>
        <taxon>Streptophyta</taxon>
        <taxon>Embryophyta</taxon>
        <taxon>Tracheophyta</taxon>
        <taxon>Spermatophyta</taxon>
        <taxon>Magnoliopsida</taxon>
        <taxon>eudicotyledons</taxon>
        <taxon>Gunneridae</taxon>
        <taxon>Pentapetalae</taxon>
        <taxon>asterids</taxon>
        <taxon>campanulids</taxon>
        <taxon>Asterales</taxon>
        <taxon>Asteraceae</taxon>
        <taxon>Cichorioideae</taxon>
        <taxon>Cichorieae</taxon>
        <taxon>Lactucinae</taxon>
        <taxon>Lactuca</taxon>
    </lineage>
</organism>
<evidence type="ECO:0000256" key="2">
    <source>
        <dbReference type="ARBA" id="ARBA00004370"/>
    </source>
</evidence>
<evidence type="ECO:0000256" key="5">
    <source>
        <dbReference type="ARBA" id="ARBA00022723"/>
    </source>
</evidence>
<evidence type="ECO:0000256" key="6">
    <source>
        <dbReference type="ARBA" id="ARBA00022989"/>
    </source>
</evidence>
<keyword evidence="10 13" id="KW-0472">Membrane</keyword>
<evidence type="ECO:0000313" key="15">
    <source>
        <dbReference type="Proteomes" id="UP000235145"/>
    </source>
</evidence>
<evidence type="ECO:0000256" key="3">
    <source>
        <dbReference type="ARBA" id="ARBA00022617"/>
    </source>
</evidence>
<dbReference type="GO" id="GO:0005506">
    <property type="term" value="F:iron ion binding"/>
    <property type="evidence" value="ECO:0007669"/>
    <property type="project" value="InterPro"/>
</dbReference>
<name>A0A9R1XW74_LACSA</name>
<dbReference type="GO" id="GO:0016705">
    <property type="term" value="F:oxidoreductase activity, acting on paired donors, with incorporation or reduction of molecular oxygen"/>
    <property type="evidence" value="ECO:0007669"/>
    <property type="project" value="InterPro"/>
</dbReference>
<accession>A0A9R1XW74</accession>
<dbReference type="InterPro" id="IPR036396">
    <property type="entry name" value="Cyt_P450_sf"/>
</dbReference>
<evidence type="ECO:0000256" key="1">
    <source>
        <dbReference type="ARBA" id="ARBA00001971"/>
    </source>
</evidence>
<comment type="caution">
    <text evidence="14">The sequence shown here is derived from an EMBL/GenBank/DDBJ whole genome shotgun (WGS) entry which is preliminary data.</text>
</comment>
<evidence type="ECO:0000256" key="7">
    <source>
        <dbReference type="ARBA" id="ARBA00023002"/>
    </source>
</evidence>
<evidence type="ECO:0000313" key="14">
    <source>
        <dbReference type="EMBL" id="KAJ0228369.1"/>
    </source>
</evidence>
<comment type="similarity">
    <text evidence="12">Belongs to the cytochrome P450 family.</text>
</comment>
<dbReference type="EMBL" id="NBSK02000001">
    <property type="protein sequence ID" value="KAJ0228369.1"/>
    <property type="molecule type" value="Genomic_DNA"/>
</dbReference>
<evidence type="ECO:0000256" key="13">
    <source>
        <dbReference type="SAM" id="Phobius"/>
    </source>
</evidence>
<evidence type="ECO:0000256" key="9">
    <source>
        <dbReference type="ARBA" id="ARBA00023033"/>
    </source>
</evidence>
<sequence>MSFPAIFTAIIVGVLSLILFLRFVLTKKSGDVKPPPRAAGAWPIIGHLHLLGGEGGLPHRVLATLGKKYGPIFTLNLGAHEALVVNSAEMARECYTTNDKAFADRPRSLAVEMLGYNFASFGFVPYGPYWRGLRKIAVLDLLSPSRLRMLSHVRTSEVNFLMSDLYKVWVEGKGSTGKVIIEEMEKRFETLVFNVVLRMIAGRRYTTGDKEGDHVKNTIKDYVHELGTVVVGDVIPWLRWLDFSFQKKVKKTAEEYDVIMEDWIKEQREKMSSGKPVDPKDEVFVASLLTRLNSEQDKDLSVFDKGTIVKATCSTIIGGAADTTTVALTWTLALLVNHPEVLKKAHEEIETHVGRERVVEESDLKNFVYLNAVIKESLRLYPPGAIIAPHQTVEDCIVAGYKVKKGTRLMVNLWNIQRDPEFWPQPEEYKPERFLTTQKDIDVWGQSYEFFPFSSGRRTCPGIGLAVQSMQLTLATLLQGFDFETPTGEPTDMSEHYPGMITSKATPLSVLISPRLAPNLYNQTSS</sequence>
<evidence type="ECO:0000256" key="11">
    <source>
        <dbReference type="PIRSR" id="PIRSR602401-1"/>
    </source>
</evidence>
<keyword evidence="3 11" id="KW-0349">Heme</keyword>
<keyword evidence="15" id="KW-1185">Reference proteome</keyword>
<evidence type="ECO:0008006" key="16">
    <source>
        <dbReference type="Google" id="ProtNLM"/>
    </source>
</evidence>
<comment type="subcellular location">
    <subcellularLocation>
        <location evidence="2">Membrane</location>
    </subcellularLocation>
</comment>
<dbReference type="InterPro" id="IPR017972">
    <property type="entry name" value="Cyt_P450_CS"/>
</dbReference>
<dbReference type="PRINTS" id="PR00385">
    <property type="entry name" value="P450"/>
</dbReference>
<dbReference type="SUPFAM" id="SSF48264">
    <property type="entry name" value="Cytochrome P450"/>
    <property type="match status" value="1"/>
</dbReference>
<dbReference type="Proteomes" id="UP000235145">
    <property type="component" value="Unassembled WGS sequence"/>
</dbReference>
<dbReference type="Gramene" id="rna-gnl|WGS:NBSK|LSAT_1X19141_mrna">
    <property type="protein sequence ID" value="cds-PLY77831.1"/>
    <property type="gene ID" value="gene-LSAT_1X19141"/>
</dbReference>
<reference evidence="14 15" key="1">
    <citation type="journal article" date="2017" name="Nat. Commun.">
        <title>Genome assembly with in vitro proximity ligation data and whole-genome triplication in lettuce.</title>
        <authorList>
            <person name="Reyes-Chin-Wo S."/>
            <person name="Wang Z."/>
            <person name="Yang X."/>
            <person name="Kozik A."/>
            <person name="Arikit S."/>
            <person name="Song C."/>
            <person name="Xia L."/>
            <person name="Froenicke L."/>
            <person name="Lavelle D.O."/>
            <person name="Truco M.J."/>
            <person name="Xia R."/>
            <person name="Zhu S."/>
            <person name="Xu C."/>
            <person name="Xu H."/>
            <person name="Xu X."/>
            <person name="Cox K."/>
            <person name="Korf I."/>
            <person name="Meyers B.C."/>
            <person name="Michelmore R.W."/>
        </authorList>
    </citation>
    <scope>NUCLEOTIDE SEQUENCE [LARGE SCALE GENOMIC DNA]</scope>
    <source>
        <strain evidence="15">cv. Salinas</strain>
        <tissue evidence="14">Seedlings</tissue>
    </source>
</reference>
<proteinExistence type="inferred from homology"/>